<comment type="caution">
    <text evidence="2">The sequence shown here is derived from an EMBL/GenBank/DDBJ whole genome shotgun (WGS) entry which is preliminary data.</text>
</comment>
<dbReference type="AlphaFoldDB" id="A0A699SVB1"/>
<gene>
    <name evidence="2" type="ORF">Tci_872643</name>
</gene>
<feature type="region of interest" description="Disordered" evidence="1">
    <location>
        <begin position="1"/>
        <end position="37"/>
    </location>
</feature>
<feature type="compositionally biased region" description="Low complexity" evidence="1">
    <location>
        <begin position="1"/>
        <end position="10"/>
    </location>
</feature>
<proteinExistence type="predicted"/>
<reference evidence="2" key="1">
    <citation type="journal article" date="2019" name="Sci. Rep.">
        <title>Draft genome of Tanacetum cinerariifolium, the natural source of mosquito coil.</title>
        <authorList>
            <person name="Yamashiro T."/>
            <person name="Shiraishi A."/>
            <person name="Satake H."/>
            <person name="Nakayama K."/>
        </authorList>
    </citation>
    <scope>NUCLEOTIDE SEQUENCE</scope>
</reference>
<feature type="non-terminal residue" evidence="2">
    <location>
        <position position="1"/>
    </location>
</feature>
<evidence type="ECO:0000256" key="1">
    <source>
        <dbReference type="SAM" id="MobiDB-lite"/>
    </source>
</evidence>
<dbReference type="EMBL" id="BKCJ011186308">
    <property type="protein sequence ID" value="GFD00674.1"/>
    <property type="molecule type" value="Genomic_DNA"/>
</dbReference>
<organism evidence="2">
    <name type="scientific">Tanacetum cinerariifolium</name>
    <name type="common">Dalmatian daisy</name>
    <name type="synonym">Chrysanthemum cinerariifolium</name>
    <dbReference type="NCBI Taxonomy" id="118510"/>
    <lineage>
        <taxon>Eukaryota</taxon>
        <taxon>Viridiplantae</taxon>
        <taxon>Streptophyta</taxon>
        <taxon>Embryophyta</taxon>
        <taxon>Tracheophyta</taxon>
        <taxon>Spermatophyta</taxon>
        <taxon>Magnoliopsida</taxon>
        <taxon>eudicotyledons</taxon>
        <taxon>Gunneridae</taxon>
        <taxon>Pentapetalae</taxon>
        <taxon>asterids</taxon>
        <taxon>campanulids</taxon>
        <taxon>Asterales</taxon>
        <taxon>Asteraceae</taxon>
        <taxon>Asteroideae</taxon>
        <taxon>Anthemideae</taxon>
        <taxon>Anthemidinae</taxon>
        <taxon>Tanacetum</taxon>
    </lineage>
</organism>
<name>A0A699SVB1_TANCI</name>
<evidence type="ECO:0000313" key="2">
    <source>
        <dbReference type="EMBL" id="GFD00674.1"/>
    </source>
</evidence>
<accession>A0A699SVB1</accession>
<protein>
    <submittedName>
        <fullName evidence="2">Uncharacterized protein</fullName>
    </submittedName>
</protein>
<sequence>ITPPSITTPIRTPPLLPISIPSTSRRTGIPEANTPPWNRLLATTRPGCEIGESSAAATRWQGPAMAHGVDCNYMETRLQDTERRMMAALELVNRRTREALTRSEAHCRALEARVTVLETQARRLEWQPQAADDFAVEHIMHTQALEARAHDDTLEDAGSSS</sequence>